<dbReference type="NCBIfam" id="NF041023">
    <property type="entry name" value="PP0621_fam"/>
    <property type="match status" value="1"/>
</dbReference>
<reference evidence="1 2" key="1">
    <citation type="submission" date="2017-03" db="EMBL/GenBank/DDBJ databases">
        <title>Complete genome sequence of the novel DNRA strain Pseudomonas sp. S-6-2 isolated from Chinese polluted river sediment. Journal of Biotechnology.</title>
        <authorList>
            <person name="Li J."/>
            <person name="Xiang F."/>
            <person name="Wang L."/>
            <person name="Xi L."/>
            <person name="Liu J."/>
        </authorList>
    </citation>
    <scope>NUCLEOTIDE SEQUENCE [LARGE SCALE GENOMIC DNA]</scope>
    <source>
        <strain evidence="1 2">S-6-2</strain>
    </source>
</reference>
<dbReference type="Proteomes" id="UP000243488">
    <property type="component" value="Chromosome"/>
</dbReference>
<evidence type="ECO:0000313" key="1">
    <source>
        <dbReference type="EMBL" id="AQZ93352.1"/>
    </source>
</evidence>
<keyword evidence="2" id="KW-1185">Reference proteome</keyword>
<dbReference type="KEGG" id="ppha:BVH74_00585"/>
<protein>
    <recommendedName>
        <fullName evidence="3">MYND finger</fullName>
    </recommendedName>
</protein>
<dbReference type="RefSeq" id="WP_080048204.1">
    <property type="nucleotide sequence ID" value="NZ_CP020100.1"/>
</dbReference>
<proteinExistence type="predicted"/>
<evidence type="ECO:0008006" key="3">
    <source>
        <dbReference type="Google" id="ProtNLM"/>
    </source>
</evidence>
<accession>A0A1V0B087</accession>
<organism evidence="1 2">
    <name type="scientific">Halopseudomonas phragmitis</name>
    <dbReference type="NCBI Taxonomy" id="1931241"/>
    <lineage>
        <taxon>Bacteria</taxon>
        <taxon>Pseudomonadati</taxon>
        <taxon>Pseudomonadota</taxon>
        <taxon>Gammaproteobacteria</taxon>
        <taxon>Pseudomonadales</taxon>
        <taxon>Pseudomonadaceae</taxon>
        <taxon>Halopseudomonas</taxon>
    </lineage>
</organism>
<dbReference type="EMBL" id="CP020100">
    <property type="protein sequence ID" value="AQZ93352.1"/>
    <property type="molecule type" value="Genomic_DNA"/>
</dbReference>
<sequence length="78" mass="9008">MGLIKLIILVVLILAIMAFWRRLKAWQAANRPTNAQPERPQLMVRCAHCQLHLPQSQAVRAGDHWYCCPEHRDAADQH</sequence>
<gene>
    <name evidence="1" type="ORF">BVH74_00585</name>
</gene>
<dbReference type="STRING" id="1931241.BVH74_00585"/>
<dbReference type="InterPro" id="IPR049708">
    <property type="entry name" value="PP0621-like"/>
</dbReference>
<evidence type="ECO:0000313" key="2">
    <source>
        <dbReference type="Proteomes" id="UP000243488"/>
    </source>
</evidence>
<dbReference type="AlphaFoldDB" id="A0A1V0B087"/>
<name>A0A1V0B087_9GAMM</name>